<keyword evidence="3" id="KW-1185">Reference proteome</keyword>
<dbReference type="OrthoDB" id="64543at2759"/>
<organism evidence="2 3">
    <name type="scientific">Achlya hypogyna</name>
    <name type="common">Oomycete</name>
    <name type="synonym">Protoachlya hypogyna</name>
    <dbReference type="NCBI Taxonomy" id="1202772"/>
    <lineage>
        <taxon>Eukaryota</taxon>
        <taxon>Sar</taxon>
        <taxon>Stramenopiles</taxon>
        <taxon>Oomycota</taxon>
        <taxon>Saprolegniomycetes</taxon>
        <taxon>Saprolegniales</taxon>
        <taxon>Achlyaceae</taxon>
        <taxon>Achlya</taxon>
    </lineage>
</organism>
<feature type="region of interest" description="Disordered" evidence="1">
    <location>
        <begin position="126"/>
        <end position="159"/>
    </location>
</feature>
<evidence type="ECO:0000256" key="1">
    <source>
        <dbReference type="SAM" id="MobiDB-lite"/>
    </source>
</evidence>
<gene>
    <name evidence="2" type="ORF">ACHHYP_02768</name>
</gene>
<evidence type="ECO:0000313" key="2">
    <source>
        <dbReference type="EMBL" id="OQR93220.1"/>
    </source>
</evidence>
<proteinExistence type="predicted"/>
<feature type="compositionally biased region" description="Basic and acidic residues" evidence="1">
    <location>
        <begin position="49"/>
        <end position="65"/>
    </location>
</feature>
<evidence type="ECO:0000313" key="3">
    <source>
        <dbReference type="Proteomes" id="UP000243579"/>
    </source>
</evidence>
<feature type="region of interest" description="Disordered" evidence="1">
    <location>
        <begin position="49"/>
        <end position="100"/>
    </location>
</feature>
<reference evidence="2 3" key="1">
    <citation type="journal article" date="2014" name="Genome Biol. Evol.">
        <title>The secreted proteins of Achlya hypogyna and Thraustotheca clavata identify the ancestral oomycete secretome and reveal gene acquisitions by horizontal gene transfer.</title>
        <authorList>
            <person name="Misner I."/>
            <person name="Blouin N."/>
            <person name="Leonard G."/>
            <person name="Richards T.A."/>
            <person name="Lane C.E."/>
        </authorList>
    </citation>
    <scope>NUCLEOTIDE SEQUENCE [LARGE SCALE GENOMIC DNA]</scope>
    <source>
        <strain evidence="2 3">ATCC 48635</strain>
    </source>
</reference>
<feature type="region of interest" description="Disordered" evidence="1">
    <location>
        <begin position="1"/>
        <end position="33"/>
    </location>
</feature>
<feature type="compositionally biased region" description="Basic residues" evidence="1">
    <location>
        <begin position="66"/>
        <end position="84"/>
    </location>
</feature>
<dbReference type="EMBL" id="JNBR01000420">
    <property type="protein sequence ID" value="OQR93220.1"/>
    <property type="molecule type" value="Genomic_DNA"/>
</dbReference>
<feature type="region of interest" description="Disordered" evidence="1">
    <location>
        <begin position="187"/>
        <end position="216"/>
    </location>
</feature>
<name>A0A1V9Z5V6_ACHHY</name>
<comment type="caution">
    <text evidence="2">The sequence shown here is derived from an EMBL/GenBank/DDBJ whole genome shotgun (WGS) entry which is preliminary data.</text>
</comment>
<feature type="region of interest" description="Disordered" evidence="1">
    <location>
        <begin position="228"/>
        <end position="247"/>
    </location>
</feature>
<accession>A0A1V9Z5V6</accession>
<feature type="compositionally biased region" description="Low complexity" evidence="1">
    <location>
        <begin position="232"/>
        <end position="247"/>
    </location>
</feature>
<feature type="compositionally biased region" description="Pro residues" evidence="1">
    <location>
        <begin position="18"/>
        <end position="30"/>
    </location>
</feature>
<sequence length="247" mass="27333">MSSSSWAEQQKVYQGGPWLPPPPPPVPPSHLAPYRGKCKYKSGRCTNERTLKENGEPHTLCEPHRLQHNKNQRKSDVKRRRLKKQQAAPPMRLDPATVPWRPPVTERAAVHPISFEAAPVPALYSHARRNSGSSDSTGSSPPPATLNFARNRLPPHVEKLENRRTIESTLLPPLYSSIPYPHGDRWALPTMTPGTKLDPSQLGEPKPPAPPHPDEWSHEDLVILTEMVGLQSSATSSGTSSAGHRKT</sequence>
<dbReference type="Proteomes" id="UP000243579">
    <property type="component" value="Unassembled WGS sequence"/>
</dbReference>
<dbReference type="AlphaFoldDB" id="A0A1V9Z5V6"/>
<feature type="compositionally biased region" description="Polar residues" evidence="1">
    <location>
        <begin position="1"/>
        <end position="12"/>
    </location>
</feature>
<protein>
    <submittedName>
        <fullName evidence="2">Uncharacterized protein</fullName>
    </submittedName>
</protein>